<evidence type="ECO:0000256" key="4">
    <source>
        <dbReference type="ARBA" id="ARBA00022989"/>
    </source>
</evidence>
<evidence type="ECO:0000313" key="9">
    <source>
        <dbReference type="Proteomes" id="UP001291309"/>
    </source>
</evidence>
<evidence type="ECO:0000256" key="1">
    <source>
        <dbReference type="ARBA" id="ARBA00004651"/>
    </source>
</evidence>
<feature type="transmembrane region" description="Helical" evidence="6">
    <location>
        <begin position="346"/>
        <end position="365"/>
    </location>
</feature>
<feature type="transmembrane region" description="Helical" evidence="6">
    <location>
        <begin position="168"/>
        <end position="186"/>
    </location>
</feature>
<feature type="transmembrane region" description="Helical" evidence="6">
    <location>
        <begin position="216"/>
        <end position="235"/>
    </location>
</feature>
<keyword evidence="4 6" id="KW-1133">Transmembrane helix</keyword>
<sequence length="442" mass="46629">MSSPPAVSERAVIFLIGAVQFVNILDFVMVMPLGPFFAEGLQIDSAHIGYVAGSYTAAASVAGLVGGYFLDRFDRRKALAVSMLGLVLATAAGGLASGLSTMVLARVMAGIFGGPATSLSLAIIADIIPAERRGKAMGAVMGSFSVAQVVGLPLSLQAANLAGWRAPFLGVAAMGVLVVLGAIFFLPPMRGHLEQGARPGHKVGTLELLGRRDVQLSYVMSAFVMMSGFVLIPNIPTHLVQNLGYPRHELWVLYFVGGFVSFATLRLAGRWVDKYGSFRVGSIGVFGSVAMTYLGFVNYPQWLPIYALFMGFMMSMGLRNVAYNTLTSRVPENAVRARFLSLQSAISHMASALGSAAIAPLMLTNLPDGRLGGVAEVAWVSIVLTLLVPLMLYIVERRVRSRVPSAQAVQTAEAAAKAAVAQVPAPTPAGTAPLPSQSNSQR</sequence>
<dbReference type="InterPro" id="IPR011701">
    <property type="entry name" value="MFS"/>
</dbReference>
<keyword evidence="2" id="KW-1003">Cell membrane</keyword>
<feature type="transmembrane region" description="Helical" evidence="6">
    <location>
        <begin position="103"/>
        <end position="124"/>
    </location>
</feature>
<name>A0ABU5HF88_9BACT</name>
<dbReference type="RefSeq" id="WP_321550631.1">
    <property type="nucleotide sequence ID" value="NZ_JAXIVS010000017.1"/>
</dbReference>
<evidence type="ECO:0000256" key="6">
    <source>
        <dbReference type="SAM" id="Phobius"/>
    </source>
</evidence>
<comment type="caution">
    <text evidence="8">The sequence shown here is derived from an EMBL/GenBank/DDBJ whole genome shotgun (WGS) entry which is preliminary data.</text>
</comment>
<evidence type="ECO:0000259" key="7">
    <source>
        <dbReference type="PROSITE" id="PS50850"/>
    </source>
</evidence>
<feature type="transmembrane region" description="Helical" evidence="6">
    <location>
        <begin position="280"/>
        <end position="299"/>
    </location>
</feature>
<feature type="transmembrane region" description="Helical" evidence="6">
    <location>
        <begin position="305"/>
        <end position="326"/>
    </location>
</feature>
<dbReference type="InterPro" id="IPR020846">
    <property type="entry name" value="MFS_dom"/>
</dbReference>
<dbReference type="InterPro" id="IPR036259">
    <property type="entry name" value="MFS_trans_sf"/>
</dbReference>
<organism evidence="8 9">
    <name type="scientific">Hyalangium rubrum</name>
    <dbReference type="NCBI Taxonomy" id="3103134"/>
    <lineage>
        <taxon>Bacteria</taxon>
        <taxon>Pseudomonadati</taxon>
        <taxon>Myxococcota</taxon>
        <taxon>Myxococcia</taxon>
        <taxon>Myxococcales</taxon>
        <taxon>Cystobacterineae</taxon>
        <taxon>Archangiaceae</taxon>
        <taxon>Hyalangium</taxon>
    </lineage>
</organism>
<dbReference type="CDD" id="cd17324">
    <property type="entry name" value="MFS_NepI_like"/>
    <property type="match status" value="1"/>
</dbReference>
<keyword evidence="5 6" id="KW-0472">Membrane</keyword>
<feature type="transmembrane region" description="Helical" evidence="6">
    <location>
        <begin position="377"/>
        <end position="395"/>
    </location>
</feature>
<gene>
    <name evidence="8" type="ORF">SYV04_36350</name>
</gene>
<feature type="domain" description="Major facilitator superfamily (MFS) profile" evidence="7">
    <location>
        <begin position="12"/>
        <end position="400"/>
    </location>
</feature>
<feature type="transmembrane region" description="Helical" evidence="6">
    <location>
        <begin position="78"/>
        <end position="97"/>
    </location>
</feature>
<dbReference type="Proteomes" id="UP001291309">
    <property type="component" value="Unassembled WGS sequence"/>
</dbReference>
<protein>
    <submittedName>
        <fullName evidence="8">MFS transporter</fullName>
    </submittedName>
</protein>
<dbReference type="Gene3D" id="1.20.1250.20">
    <property type="entry name" value="MFS general substrate transporter like domains"/>
    <property type="match status" value="1"/>
</dbReference>
<evidence type="ECO:0000256" key="5">
    <source>
        <dbReference type="ARBA" id="ARBA00023136"/>
    </source>
</evidence>
<dbReference type="PANTHER" id="PTHR43124">
    <property type="entry name" value="PURINE EFFLUX PUMP PBUE"/>
    <property type="match status" value="1"/>
</dbReference>
<dbReference type="PANTHER" id="PTHR43124:SF3">
    <property type="entry name" value="CHLORAMPHENICOL EFFLUX PUMP RV0191"/>
    <property type="match status" value="1"/>
</dbReference>
<feature type="transmembrane region" description="Helical" evidence="6">
    <location>
        <begin position="12"/>
        <end position="38"/>
    </location>
</feature>
<reference evidence="8 9" key="1">
    <citation type="submission" date="2023-12" db="EMBL/GenBank/DDBJ databases">
        <title>the genome sequence of Hyalangium sp. s54d21.</title>
        <authorList>
            <person name="Zhang X."/>
        </authorList>
    </citation>
    <scope>NUCLEOTIDE SEQUENCE [LARGE SCALE GENOMIC DNA]</scope>
    <source>
        <strain evidence="9">s54d21</strain>
    </source>
</reference>
<accession>A0ABU5HF88</accession>
<evidence type="ECO:0000256" key="2">
    <source>
        <dbReference type="ARBA" id="ARBA00022475"/>
    </source>
</evidence>
<dbReference type="PROSITE" id="PS50850">
    <property type="entry name" value="MFS"/>
    <property type="match status" value="1"/>
</dbReference>
<proteinExistence type="predicted"/>
<keyword evidence="9" id="KW-1185">Reference proteome</keyword>
<dbReference type="SUPFAM" id="SSF103473">
    <property type="entry name" value="MFS general substrate transporter"/>
    <property type="match status" value="1"/>
</dbReference>
<evidence type="ECO:0000313" key="8">
    <source>
        <dbReference type="EMBL" id="MDY7231916.1"/>
    </source>
</evidence>
<keyword evidence="3 6" id="KW-0812">Transmembrane</keyword>
<feature type="transmembrane region" description="Helical" evidence="6">
    <location>
        <begin position="250"/>
        <end position="268"/>
    </location>
</feature>
<dbReference type="InterPro" id="IPR050189">
    <property type="entry name" value="MFS_Efflux_Transporters"/>
</dbReference>
<dbReference type="Pfam" id="PF07690">
    <property type="entry name" value="MFS_1"/>
    <property type="match status" value="2"/>
</dbReference>
<feature type="transmembrane region" description="Helical" evidence="6">
    <location>
        <begin position="50"/>
        <end position="71"/>
    </location>
</feature>
<dbReference type="EMBL" id="JAXIVS010000017">
    <property type="protein sequence ID" value="MDY7231916.1"/>
    <property type="molecule type" value="Genomic_DNA"/>
</dbReference>
<evidence type="ECO:0000256" key="3">
    <source>
        <dbReference type="ARBA" id="ARBA00022692"/>
    </source>
</evidence>
<comment type="subcellular location">
    <subcellularLocation>
        <location evidence="1">Cell membrane</location>
        <topology evidence="1">Multi-pass membrane protein</topology>
    </subcellularLocation>
</comment>
<feature type="transmembrane region" description="Helical" evidence="6">
    <location>
        <begin position="136"/>
        <end position="156"/>
    </location>
</feature>